<dbReference type="Gene3D" id="3.80.10.10">
    <property type="entry name" value="Ribonuclease Inhibitor"/>
    <property type="match status" value="1"/>
</dbReference>
<proteinExistence type="predicted"/>
<evidence type="ECO:0008006" key="5">
    <source>
        <dbReference type="Google" id="ProtNLM"/>
    </source>
</evidence>
<dbReference type="SUPFAM" id="SSF52047">
    <property type="entry name" value="RNI-like"/>
    <property type="match status" value="1"/>
</dbReference>
<evidence type="ECO:0000259" key="2">
    <source>
        <dbReference type="Pfam" id="PF24758"/>
    </source>
</evidence>
<dbReference type="AlphaFoldDB" id="A0AAW1NFF3"/>
<keyword evidence="4" id="KW-1185">Reference proteome</keyword>
<evidence type="ECO:0000313" key="4">
    <source>
        <dbReference type="Proteomes" id="UP001443914"/>
    </source>
</evidence>
<comment type="caution">
    <text evidence="3">The sequence shown here is derived from an EMBL/GenBank/DDBJ whole genome shotgun (WGS) entry which is preliminary data.</text>
</comment>
<dbReference type="Pfam" id="PF24758">
    <property type="entry name" value="LRR_At5g56370"/>
    <property type="match status" value="1"/>
</dbReference>
<name>A0AAW1NFF3_SAPOF</name>
<dbReference type="SUPFAM" id="SSF81383">
    <property type="entry name" value="F-box domain"/>
    <property type="match status" value="1"/>
</dbReference>
<feature type="domain" description="F-box" evidence="1">
    <location>
        <begin position="15"/>
        <end position="42"/>
    </location>
</feature>
<dbReference type="EMBL" id="JBDFQZ010000001">
    <property type="protein sequence ID" value="KAK9757601.1"/>
    <property type="molecule type" value="Genomic_DNA"/>
</dbReference>
<dbReference type="InterPro" id="IPR050232">
    <property type="entry name" value="FBL13/AtMIF1-like"/>
</dbReference>
<accession>A0AAW1NFF3</accession>
<dbReference type="InterPro" id="IPR032675">
    <property type="entry name" value="LRR_dom_sf"/>
</dbReference>
<dbReference type="Proteomes" id="UP001443914">
    <property type="component" value="Unassembled WGS sequence"/>
</dbReference>
<feature type="domain" description="F-box/LRR-repeat protein 15/At3g58940/PEG3-like LRR" evidence="2">
    <location>
        <begin position="121"/>
        <end position="293"/>
    </location>
</feature>
<protein>
    <recommendedName>
        <fullName evidence="5">FBD domain-containing protein</fullName>
    </recommendedName>
</protein>
<gene>
    <name evidence="3" type="ORF">RND81_01G173400</name>
</gene>
<sequence>MMIRLNGSNGFEDRLSEMPDDLIVHILSFMPTLDAVKTMLLRRFGNLWTLVPTLWFDFDLYDRICLPDDEEATYYDVFTSFARFVRNVLLLHRSPTIDSFFLFIKPLEIRFEDRRIIHDIQMWLRFVTDRQVKDIDFCFDGFDELALPRCVITSQSLIKLTLTGCTLEHRPHVDVHMGSLRELSLSDVKGSNEAFNQLISGCPNLREVKIDGADELCVLNVTPPSVRKLCLNLQNLDHSFTLSCPDVRILDVAVSCRHESFMVDAVAVSSLQVVHVADLPYDNFSPVETFMRQIRNVDVFTLSSNAFESLRWGKMKINFPRNRWKRMVLQPCMYDEKRLQLTLELVKSSVKLEELIIDTEYACGIGTYESPELSTTTYEMPLLKNVTIRHRGGFSKLHLQLVELLLGNAIVLEKLVITSQKNPLKAVDEINLVKQVSTFRRASANARVIFA</sequence>
<reference evidence="3" key="1">
    <citation type="submission" date="2024-03" db="EMBL/GenBank/DDBJ databases">
        <title>WGS assembly of Saponaria officinalis var. Norfolk2.</title>
        <authorList>
            <person name="Jenkins J."/>
            <person name="Shu S."/>
            <person name="Grimwood J."/>
            <person name="Barry K."/>
            <person name="Goodstein D."/>
            <person name="Schmutz J."/>
            <person name="Leebens-Mack J."/>
            <person name="Osbourn A."/>
        </authorList>
    </citation>
    <scope>NUCLEOTIDE SEQUENCE [LARGE SCALE GENOMIC DNA]</scope>
    <source>
        <strain evidence="3">JIC</strain>
    </source>
</reference>
<dbReference type="Pfam" id="PF00646">
    <property type="entry name" value="F-box"/>
    <property type="match status" value="1"/>
</dbReference>
<organism evidence="3 4">
    <name type="scientific">Saponaria officinalis</name>
    <name type="common">Common soapwort</name>
    <name type="synonym">Lychnis saponaria</name>
    <dbReference type="NCBI Taxonomy" id="3572"/>
    <lineage>
        <taxon>Eukaryota</taxon>
        <taxon>Viridiplantae</taxon>
        <taxon>Streptophyta</taxon>
        <taxon>Embryophyta</taxon>
        <taxon>Tracheophyta</taxon>
        <taxon>Spermatophyta</taxon>
        <taxon>Magnoliopsida</taxon>
        <taxon>eudicotyledons</taxon>
        <taxon>Gunneridae</taxon>
        <taxon>Pentapetalae</taxon>
        <taxon>Caryophyllales</taxon>
        <taxon>Caryophyllaceae</taxon>
        <taxon>Caryophylleae</taxon>
        <taxon>Saponaria</taxon>
    </lineage>
</organism>
<dbReference type="PANTHER" id="PTHR31900:SF31">
    <property type="entry name" value="F-BOX_LRR-REPEAT PROTEIN 13-LIKE"/>
    <property type="match status" value="1"/>
</dbReference>
<evidence type="ECO:0000259" key="1">
    <source>
        <dbReference type="Pfam" id="PF00646"/>
    </source>
</evidence>
<dbReference type="PANTHER" id="PTHR31900">
    <property type="entry name" value="F-BOX/RNI SUPERFAMILY PROTEIN-RELATED"/>
    <property type="match status" value="1"/>
</dbReference>
<dbReference type="InterPro" id="IPR001810">
    <property type="entry name" value="F-box_dom"/>
</dbReference>
<dbReference type="InterPro" id="IPR036047">
    <property type="entry name" value="F-box-like_dom_sf"/>
</dbReference>
<evidence type="ECO:0000313" key="3">
    <source>
        <dbReference type="EMBL" id="KAK9757601.1"/>
    </source>
</evidence>
<dbReference type="InterPro" id="IPR055411">
    <property type="entry name" value="LRR_FXL15/At3g58940/PEG3-like"/>
</dbReference>